<accession>A0A8S3J7Q2</accession>
<evidence type="ECO:0000256" key="1">
    <source>
        <dbReference type="SAM" id="MobiDB-lite"/>
    </source>
</evidence>
<proteinExistence type="predicted"/>
<evidence type="ECO:0000313" key="2">
    <source>
        <dbReference type="EMBL" id="CAF5214547.1"/>
    </source>
</evidence>
<feature type="non-terminal residue" evidence="2">
    <location>
        <position position="23"/>
    </location>
</feature>
<dbReference type="AlphaFoldDB" id="A0A8S3J7Q2"/>
<sequence>MLMSSMRNIKQHSADSAYSTTTA</sequence>
<feature type="region of interest" description="Disordered" evidence="1">
    <location>
        <begin position="1"/>
        <end position="23"/>
    </location>
</feature>
<reference evidence="2" key="1">
    <citation type="submission" date="2021-02" db="EMBL/GenBank/DDBJ databases">
        <authorList>
            <person name="Nowell W R."/>
        </authorList>
    </citation>
    <scope>NUCLEOTIDE SEQUENCE</scope>
</reference>
<organism evidence="2 3">
    <name type="scientific">Rotaria magnacalcarata</name>
    <dbReference type="NCBI Taxonomy" id="392030"/>
    <lineage>
        <taxon>Eukaryota</taxon>
        <taxon>Metazoa</taxon>
        <taxon>Spiralia</taxon>
        <taxon>Gnathifera</taxon>
        <taxon>Rotifera</taxon>
        <taxon>Eurotatoria</taxon>
        <taxon>Bdelloidea</taxon>
        <taxon>Philodinida</taxon>
        <taxon>Philodinidae</taxon>
        <taxon>Rotaria</taxon>
    </lineage>
</organism>
<feature type="compositionally biased region" description="Polar residues" evidence="1">
    <location>
        <begin position="14"/>
        <end position="23"/>
    </location>
</feature>
<protein>
    <submittedName>
        <fullName evidence="2">Uncharacterized protein</fullName>
    </submittedName>
</protein>
<name>A0A8S3J7Q2_9BILA</name>
<comment type="caution">
    <text evidence="2">The sequence shown here is derived from an EMBL/GenBank/DDBJ whole genome shotgun (WGS) entry which is preliminary data.</text>
</comment>
<gene>
    <name evidence="2" type="ORF">GIL414_LOCUS80998</name>
</gene>
<dbReference type="EMBL" id="CAJOBJ010356297">
    <property type="protein sequence ID" value="CAF5214547.1"/>
    <property type="molecule type" value="Genomic_DNA"/>
</dbReference>
<evidence type="ECO:0000313" key="3">
    <source>
        <dbReference type="Proteomes" id="UP000681720"/>
    </source>
</evidence>
<dbReference type="Proteomes" id="UP000681720">
    <property type="component" value="Unassembled WGS sequence"/>
</dbReference>